<dbReference type="InterPro" id="IPR004332">
    <property type="entry name" value="Transposase_MuDR"/>
</dbReference>
<dbReference type="OrthoDB" id="1746950at2759"/>
<keyword evidence="2" id="KW-1185">Reference proteome</keyword>
<evidence type="ECO:0000313" key="3">
    <source>
        <dbReference type="RefSeq" id="XP_027348125.1"/>
    </source>
</evidence>
<protein>
    <submittedName>
        <fullName evidence="3">Uncharacterized protein LOC113859593</fullName>
    </submittedName>
</protein>
<reference evidence="2" key="1">
    <citation type="journal article" date="2019" name="Toxins">
        <title>Detection of Abrin-Like and Prepropulchellin-Like Toxin Genes and Transcripts Using Whole Genome Sequencing and Full-Length Transcript Sequencing of Abrus precatorius.</title>
        <authorList>
            <person name="Hovde B.T."/>
            <person name="Daligault H.E."/>
            <person name="Hanschen E.R."/>
            <person name="Kunde Y.A."/>
            <person name="Johnson M.B."/>
            <person name="Starkenburg S.R."/>
            <person name="Johnson S.L."/>
        </authorList>
    </citation>
    <scope>NUCLEOTIDE SEQUENCE [LARGE SCALE GENOMIC DNA]</scope>
</reference>
<dbReference type="Proteomes" id="UP000694853">
    <property type="component" value="Unplaced"/>
</dbReference>
<organism evidence="2 3">
    <name type="scientific">Abrus precatorius</name>
    <name type="common">Indian licorice</name>
    <name type="synonym">Glycine abrus</name>
    <dbReference type="NCBI Taxonomy" id="3816"/>
    <lineage>
        <taxon>Eukaryota</taxon>
        <taxon>Viridiplantae</taxon>
        <taxon>Streptophyta</taxon>
        <taxon>Embryophyta</taxon>
        <taxon>Tracheophyta</taxon>
        <taxon>Spermatophyta</taxon>
        <taxon>Magnoliopsida</taxon>
        <taxon>eudicotyledons</taxon>
        <taxon>Gunneridae</taxon>
        <taxon>Pentapetalae</taxon>
        <taxon>rosids</taxon>
        <taxon>fabids</taxon>
        <taxon>Fabales</taxon>
        <taxon>Fabaceae</taxon>
        <taxon>Papilionoideae</taxon>
        <taxon>50 kb inversion clade</taxon>
        <taxon>NPAAA clade</taxon>
        <taxon>indigoferoid/millettioid clade</taxon>
        <taxon>Abreae</taxon>
        <taxon>Abrus</taxon>
    </lineage>
</organism>
<dbReference type="GeneID" id="113859593"/>
<sequence length="282" mass="32544">MQIIFRRQIQVHDIDHGYESEELLSNDSEKDDYRRKYSSFNADELNKDHKLKLGLEFGSIKEFKDAIRKYNVLNGKEIRFDLNDKTKVRARCRHCAEYSVYVSKVSNSETYKLNTLFNKHICGRVFHNKSAKLAWVAKILINKMKAGTTDITLKDIVGEIISNYSTGITLSRAFRAKHIAKSVIDGNIDKQYGLLWRYAAELKQRSVGNTCVIRVFRSSLEILPRFRSFYMCLKGPKLAFKKACRPLIGVDDCHLKNKFGGQLLIFVRRDPNAQHLPLAFGD</sequence>
<feature type="domain" description="Transposase MuDR plant" evidence="1">
    <location>
        <begin position="49"/>
        <end position="110"/>
    </location>
</feature>
<dbReference type="RefSeq" id="XP_027348125.1">
    <property type="nucleotide sequence ID" value="XM_027492324.1"/>
</dbReference>
<dbReference type="PANTHER" id="PTHR31973">
    <property type="entry name" value="POLYPROTEIN, PUTATIVE-RELATED"/>
    <property type="match status" value="1"/>
</dbReference>
<proteinExistence type="predicted"/>
<evidence type="ECO:0000259" key="1">
    <source>
        <dbReference type="Pfam" id="PF03108"/>
    </source>
</evidence>
<name>A0A8B8KW76_ABRPR</name>
<reference evidence="3" key="2">
    <citation type="submission" date="2025-08" db="UniProtKB">
        <authorList>
            <consortium name="RefSeq"/>
        </authorList>
    </citation>
    <scope>IDENTIFICATION</scope>
    <source>
        <tissue evidence="3">Young leaves</tissue>
    </source>
</reference>
<accession>A0A8B8KW76</accession>
<gene>
    <name evidence="3" type="primary">LOC113859593</name>
</gene>
<dbReference type="Pfam" id="PF03108">
    <property type="entry name" value="DBD_Tnp_Mut"/>
    <property type="match status" value="1"/>
</dbReference>
<dbReference type="PANTHER" id="PTHR31973:SF187">
    <property type="entry name" value="MUTATOR TRANSPOSASE MUDRA PROTEIN"/>
    <property type="match status" value="1"/>
</dbReference>
<evidence type="ECO:0000313" key="2">
    <source>
        <dbReference type="Proteomes" id="UP000694853"/>
    </source>
</evidence>
<dbReference type="KEGG" id="aprc:113859593"/>
<dbReference type="AlphaFoldDB" id="A0A8B8KW76"/>